<name>A0A6V7W5M3_MELEN</name>
<comment type="caution">
    <text evidence="1">The sequence shown here is derived from an EMBL/GenBank/DDBJ whole genome shotgun (WGS) entry which is preliminary data.</text>
</comment>
<dbReference type="AlphaFoldDB" id="A0A6V7W5M3"/>
<organism evidence="1 2">
    <name type="scientific">Meloidogyne enterolobii</name>
    <name type="common">Root-knot nematode worm</name>
    <name type="synonym">Meloidogyne mayaguensis</name>
    <dbReference type="NCBI Taxonomy" id="390850"/>
    <lineage>
        <taxon>Eukaryota</taxon>
        <taxon>Metazoa</taxon>
        <taxon>Ecdysozoa</taxon>
        <taxon>Nematoda</taxon>
        <taxon>Chromadorea</taxon>
        <taxon>Rhabditida</taxon>
        <taxon>Tylenchina</taxon>
        <taxon>Tylenchomorpha</taxon>
        <taxon>Tylenchoidea</taxon>
        <taxon>Meloidogynidae</taxon>
        <taxon>Meloidogyninae</taxon>
        <taxon>Meloidogyne</taxon>
    </lineage>
</organism>
<dbReference type="Proteomes" id="UP000580250">
    <property type="component" value="Unassembled WGS sequence"/>
</dbReference>
<gene>
    <name evidence="1" type="ORF">MENT_LOCUS34549</name>
</gene>
<protein>
    <submittedName>
        <fullName evidence="1">Uncharacterized protein</fullName>
    </submittedName>
</protein>
<evidence type="ECO:0000313" key="2">
    <source>
        <dbReference type="Proteomes" id="UP000580250"/>
    </source>
</evidence>
<evidence type="ECO:0000313" key="1">
    <source>
        <dbReference type="EMBL" id="CAD2182342.1"/>
    </source>
</evidence>
<sequence length="129" mass="15249">MKFEINLFNLNLAHDFIKTNIKNALKAKSKISKNLDGNHVDLRNQWEGLLSGGGEFKNKYDQFLAIVCTYNPQVNMEMNFVIFLLHVSVFNYYFQLRQKLMLFVMQIYKNLFEIRNNAQKNLEKKDGYA</sequence>
<reference evidence="1 2" key="1">
    <citation type="submission" date="2020-08" db="EMBL/GenBank/DDBJ databases">
        <authorList>
            <person name="Koutsovoulos G."/>
            <person name="Danchin GJ E."/>
        </authorList>
    </citation>
    <scope>NUCLEOTIDE SEQUENCE [LARGE SCALE GENOMIC DNA]</scope>
</reference>
<dbReference type="EMBL" id="CAJEWN010000428">
    <property type="protein sequence ID" value="CAD2182342.1"/>
    <property type="molecule type" value="Genomic_DNA"/>
</dbReference>
<proteinExistence type="predicted"/>
<accession>A0A6V7W5M3</accession>